<dbReference type="WBParaSite" id="BTMF_0000515801-mRNA-1">
    <property type="protein sequence ID" value="BTMF_0000515801-mRNA-1"/>
    <property type="gene ID" value="BTMF_0000515801"/>
</dbReference>
<sequence>MSLFIKEFLRFLHVIIGLWYLQNCFRFTTGLQIHPKDALKTVVFR</sequence>
<evidence type="ECO:0000313" key="2">
    <source>
        <dbReference type="Proteomes" id="UP000280834"/>
    </source>
</evidence>
<protein>
    <submittedName>
        <fullName evidence="3">Urate_ox_N domain-containing protein</fullName>
    </submittedName>
</protein>
<gene>
    <name evidence="1" type="ORF">BTMF_LOCUS4443</name>
</gene>
<reference evidence="1 2" key="2">
    <citation type="submission" date="2018-11" db="EMBL/GenBank/DDBJ databases">
        <authorList>
            <consortium name="Pathogen Informatics"/>
        </authorList>
    </citation>
    <scope>NUCLEOTIDE SEQUENCE [LARGE SCALE GENOMIC DNA]</scope>
</reference>
<evidence type="ECO:0000313" key="1">
    <source>
        <dbReference type="EMBL" id="VDO16772.1"/>
    </source>
</evidence>
<name>A0A0R3QFL2_9BILA</name>
<reference evidence="3" key="1">
    <citation type="submission" date="2017-02" db="UniProtKB">
        <authorList>
            <consortium name="WormBaseParasite"/>
        </authorList>
    </citation>
    <scope>IDENTIFICATION</scope>
</reference>
<dbReference type="EMBL" id="UZAG01004399">
    <property type="protein sequence ID" value="VDO16772.1"/>
    <property type="molecule type" value="Genomic_DNA"/>
</dbReference>
<dbReference type="Proteomes" id="UP000280834">
    <property type="component" value="Unassembled WGS sequence"/>
</dbReference>
<proteinExistence type="predicted"/>
<evidence type="ECO:0000313" key="3">
    <source>
        <dbReference type="WBParaSite" id="BTMF_0000515801-mRNA-1"/>
    </source>
</evidence>
<dbReference type="AlphaFoldDB" id="A0A0R3QFL2"/>
<keyword evidence="2" id="KW-1185">Reference proteome</keyword>
<accession>A0A0R3QFL2</accession>
<organism evidence="3">
    <name type="scientific">Brugia timori</name>
    <dbReference type="NCBI Taxonomy" id="42155"/>
    <lineage>
        <taxon>Eukaryota</taxon>
        <taxon>Metazoa</taxon>
        <taxon>Ecdysozoa</taxon>
        <taxon>Nematoda</taxon>
        <taxon>Chromadorea</taxon>
        <taxon>Rhabditida</taxon>
        <taxon>Spirurina</taxon>
        <taxon>Spiruromorpha</taxon>
        <taxon>Filarioidea</taxon>
        <taxon>Onchocercidae</taxon>
        <taxon>Brugia</taxon>
    </lineage>
</organism>